<feature type="transmembrane region" description="Helical" evidence="8">
    <location>
        <begin position="106"/>
        <end position="127"/>
    </location>
</feature>
<evidence type="ECO:0000313" key="10">
    <source>
        <dbReference type="EMBL" id="MBC6465607.1"/>
    </source>
</evidence>
<dbReference type="InterPro" id="IPR020846">
    <property type="entry name" value="MFS_dom"/>
</dbReference>
<dbReference type="Proteomes" id="UP000805614">
    <property type="component" value="Unassembled WGS sequence"/>
</dbReference>
<evidence type="ECO:0000256" key="3">
    <source>
        <dbReference type="ARBA" id="ARBA00022475"/>
    </source>
</evidence>
<dbReference type="PANTHER" id="PTHR23501">
    <property type="entry name" value="MAJOR FACILITATOR SUPERFAMILY"/>
    <property type="match status" value="1"/>
</dbReference>
<dbReference type="PRINTS" id="PR01036">
    <property type="entry name" value="TCRTETB"/>
</dbReference>
<dbReference type="InterPro" id="IPR036259">
    <property type="entry name" value="MFS_trans_sf"/>
</dbReference>
<evidence type="ECO:0000256" key="2">
    <source>
        <dbReference type="ARBA" id="ARBA00022448"/>
    </source>
</evidence>
<evidence type="ECO:0000256" key="1">
    <source>
        <dbReference type="ARBA" id="ARBA00004651"/>
    </source>
</evidence>
<dbReference type="NCBIfam" id="TIGR00711">
    <property type="entry name" value="efflux_EmrB"/>
    <property type="match status" value="1"/>
</dbReference>
<dbReference type="RefSeq" id="WP_187242631.1">
    <property type="nucleotide sequence ID" value="NZ_BAAAOK010000006.1"/>
</dbReference>
<organism evidence="10 11">
    <name type="scientific">Actinomadura alba</name>
    <dbReference type="NCBI Taxonomy" id="406431"/>
    <lineage>
        <taxon>Bacteria</taxon>
        <taxon>Bacillati</taxon>
        <taxon>Actinomycetota</taxon>
        <taxon>Actinomycetes</taxon>
        <taxon>Streptosporangiales</taxon>
        <taxon>Thermomonosporaceae</taxon>
        <taxon>Actinomadura</taxon>
    </lineage>
</organism>
<dbReference type="PROSITE" id="PS50850">
    <property type="entry name" value="MFS"/>
    <property type="match status" value="1"/>
</dbReference>
<keyword evidence="11" id="KW-1185">Reference proteome</keyword>
<keyword evidence="5 8" id="KW-1133">Transmembrane helix</keyword>
<evidence type="ECO:0000256" key="4">
    <source>
        <dbReference type="ARBA" id="ARBA00022692"/>
    </source>
</evidence>
<comment type="caution">
    <text evidence="10">The sequence shown here is derived from an EMBL/GenBank/DDBJ whole genome shotgun (WGS) entry which is preliminary data.</text>
</comment>
<feature type="transmembrane region" description="Helical" evidence="8">
    <location>
        <begin position="169"/>
        <end position="190"/>
    </location>
</feature>
<dbReference type="Gene3D" id="1.20.1250.20">
    <property type="entry name" value="MFS general substrate transporter like domains"/>
    <property type="match status" value="1"/>
</dbReference>
<evidence type="ECO:0000256" key="8">
    <source>
        <dbReference type="SAM" id="Phobius"/>
    </source>
</evidence>
<keyword evidence="4 8" id="KW-0812">Transmembrane</keyword>
<dbReference type="SUPFAM" id="SSF103473">
    <property type="entry name" value="MFS general substrate transporter"/>
    <property type="match status" value="1"/>
</dbReference>
<keyword evidence="2" id="KW-0813">Transport</keyword>
<evidence type="ECO:0000313" key="11">
    <source>
        <dbReference type="Proteomes" id="UP000805614"/>
    </source>
</evidence>
<feature type="transmembrane region" description="Helical" evidence="8">
    <location>
        <begin position="51"/>
        <end position="69"/>
    </location>
</feature>
<feature type="transmembrane region" description="Helical" evidence="8">
    <location>
        <begin position="471"/>
        <end position="489"/>
    </location>
</feature>
<keyword evidence="3" id="KW-1003">Cell membrane</keyword>
<feature type="transmembrane region" description="Helical" evidence="8">
    <location>
        <begin position="306"/>
        <end position="328"/>
    </location>
</feature>
<feature type="transmembrane region" description="Helical" evidence="8">
    <location>
        <begin position="81"/>
        <end position="100"/>
    </location>
</feature>
<feature type="transmembrane region" description="Helical" evidence="8">
    <location>
        <begin position="271"/>
        <end position="294"/>
    </location>
</feature>
<dbReference type="PANTHER" id="PTHR23501:SF197">
    <property type="entry name" value="COMD"/>
    <property type="match status" value="1"/>
</dbReference>
<accession>A0ABR7LL93</accession>
<evidence type="ECO:0000259" key="9">
    <source>
        <dbReference type="PROSITE" id="PS50850"/>
    </source>
</evidence>
<dbReference type="EMBL" id="JABVEC010000005">
    <property type="protein sequence ID" value="MBC6465607.1"/>
    <property type="molecule type" value="Genomic_DNA"/>
</dbReference>
<keyword evidence="6 8" id="KW-0472">Membrane</keyword>
<feature type="transmembrane region" description="Helical" evidence="8">
    <location>
        <begin position="202"/>
        <end position="220"/>
    </location>
</feature>
<dbReference type="Pfam" id="PF07690">
    <property type="entry name" value="MFS_1"/>
    <property type="match status" value="1"/>
</dbReference>
<dbReference type="InterPro" id="IPR004638">
    <property type="entry name" value="EmrB-like"/>
</dbReference>
<feature type="transmembrane region" description="Helical" evidence="8">
    <location>
        <begin position="335"/>
        <end position="356"/>
    </location>
</feature>
<evidence type="ECO:0000256" key="5">
    <source>
        <dbReference type="ARBA" id="ARBA00022989"/>
    </source>
</evidence>
<feature type="transmembrane region" description="Helical" evidence="8">
    <location>
        <begin position="139"/>
        <end position="157"/>
    </location>
</feature>
<comment type="subcellular location">
    <subcellularLocation>
        <location evidence="1">Cell membrane</location>
        <topology evidence="1">Multi-pass membrane protein</topology>
    </subcellularLocation>
</comment>
<dbReference type="Gene3D" id="1.20.1720.10">
    <property type="entry name" value="Multidrug resistance protein D"/>
    <property type="match status" value="1"/>
</dbReference>
<sequence>MTETSPALTHRQTLVVLSGLLLGMLLAALDQMIVSTALPTIVGDLNGLEHMSWVITAYLLASTVAMPLYGKLGDIIGRKPVFLCVIVIFLVGSVLCGMAQSMTQLIIFRAIQGLGGGGLMLSAMAIVADVVPPRDRGRYQGLFGAVFGLASIAGPLVGGFFTDHLTWRWIFYINLPLGAAALVVTVLALHLPRPVGKVKIDYVGAILIAAAASCLVLLTSWGGTQYEWGDPIIIALGVAGVVLLALFVLVETRVSEPVIPLRLFRNRTFSSSSAVSFFVGFAMFGGVSFLPLFLQIVTGVSATNSGLLLLPFMGGVLLTSIVSGTIISRIGRYKVFPIVGTAIATGGLLLLASMNVHTGRVAAMGFMFVLGAGLGLVMQTVVLAVQNTVEPRDLGSGTSTVTFARQIGASFGVAVFGAIFNNRIAHELAAHLPAGTRPPPISSITRETIDKLDAPVRDGILVSFANALTDVFLYGTPFIAVAFVVAWFLKEEPLRGGPGSAPAPDQAEPEAKPVKVL</sequence>
<dbReference type="CDD" id="cd17502">
    <property type="entry name" value="MFS_Azr1_MDR_like"/>
    <property type="match status" value="1"/>
</dbReference>
<feature type="transmembrane region" description="Helical" evidence="8">
    <location>
        <begin position="362"/>
        <end position="385"/>
    </location>
</feature>
<proteinExistence type="predicted"/>
<feature type="transmembrane region" description="Helical" evidence="8">
    <location>
        <begin position="232"/>
        <end position="250"/>
    </location>
</feature>
<reference evidence="10 11" key="1">
    <citation type="submission" date="2020-06" db="EMBL/GenBank/DDBJ databases">
        <title>Actinomadura xiongansis sp. nov., isolated from soil of Baiyangdian.</title>
        <authorList>
            <person name="Zhang X."/>
        </authorList>
    </citation>
    <scope>NUCLEOTIDE SEQUENCE [LARGE SCALE GENOMIC DNA]</scope>
    <source>
        <strain evidence="10 11">HBUM206468</strain>
    </source>
</reference>
<gene>
    <name evidence="10" type="ORF">HKK74_08880</name>
</gene>
<evidence type="ECO:0000256" key="6">
    <source>
        <dbReference type="ARBA" id="ARBA00023136"/>
    </source>
</evidence>
<dbReference type="InterPro" id="IPR011701">
    <property type="entry name" value="MFS"/>
</dbReference>
<feature type="region of interest" description="Disordered" evidence="7">
    <location>
        <begin position="497"/>
        <end position="517"/>
    </location>
</feature>
<evidence type="ECO:0000256" key="7">
    <source>
        <dbReference type="SAM" id="MobiDB-lite"/>
    </source>
</evidence>
<feature type="domain" description="Major facilitator superfamily (MFS) profile" evidence="9">
    <location>
        <begin position="16"/>
        <end position="494"/>
    </location>
</feature>
<name>A0ABR7LL93_9ACTN</name>
<protein>
    <submittedName>
        <fullName evidence="10">MFS transporter</fullName>
    </submittedName>
</protein>